<dbReference type="SUPFAM" id="SSF53955">
    <property type="entry name" value="Lysozyme-like"/>
    <property type="match status" value="1"/>
</dbReference>
<accession>A0A1G2THM8</accession>
<dbReference type="Gene3D" id="1.10.530.10">
    <property type="match status" value="1"/>
</dbReference>
<evidence type="ECO:0000259" key="2">
    <source>
        <dbReference type="Pfam" id="PF01464"/>
    </source>
</evidence>
<dbReference type="EMBL" id="MHVS01000005">
    <property type="protein sequence ID" value="OHA96558.1"/>
    <property type="molecule type" value="Genomic_DNA"/>
</dbReference>
<evidence type="ECO:0000256" key="1">
    <source>
        <dbReference type="SAM" id="Phobius"/>
    </source>
</evidence>
<organism evidence="3 4">
    <name type="scientific">Candidatus Zambryskibacteria bacterium RIFCSPHIGHO2_02_FULL_43_37</name>
    <dbReference type="NCBI Taxonomy" id="1802749"/>
    <lineage>
        <taxon>Bacteria</taxon>
        <taxon>Candidatus Zambryskiibacteriota</taxon>
    </lineage>
</organism>
<dbReference type="InterPro" id="IPR008258">
    <property type="entry name" value="Transglycosylase_SLT_dom_1"/>
</dbReference>
<evidence type="ECO:0000313" key="3">
    <source>
        <dbReference type="EMBL" id="OHA96558.1"/>
    </source>
</evidence>
<keyword evidence="1" id="KW-0472">Membrane</keyword>
<comment type="caution">
    <text evidence="3">The sequence shown here is derived from an EMBL/GenBank/DDBJ whole genome shotgun (WGS) entry which is preliminary data.</text>
</comment>
<dbReference type="Pfam" id="PF01464">
    <property type="entry name" value="SLT"/>
    <property type="match status" value="1"/>
</dbReference>
<dbReference type="PANTHER" id="PTHR37423:SF2">
    <property type="entry name" value="MEMBRANE-BOUND LYTIC MUREIN TRANSGLYCOSYLASE C"/>
    <property type="match status" value="1"/>
</dbReference>
<name>A0A1G2THM8_9BACT</name>
<protein>
    <recommendedName>
        <fullName evidence="2">Transglycosylase SLT domain-containing protein</fullName>
    </recommendedName>
</protein>
<sequence>MNKITSLAEKFYRFAAVIVPGAFLFGLFQFPVKMPVVLPVSKVVVGEVISSRETLPITEVFFGADASAQETKKVIDKQVGFVSSRNAYPASLAVIQKHEKIIREKARKYGVPEDVAIGVGLLENGGSDTAVSSAGALGVFQLMPGTARSLGLTVNKKVDERKIPEKNIDAGMRYLALNYYRFGDWGLATWAYHAGEGNVAKAVQLYAKAKHGVTLPGVKDPAAIRAYADKHHLTIHELLSSSAVKTLTRKLNDDSSGYPYKVIATATLFKEAK</sequence>
<reference evidence="3 4" key="1">
    <citation type="journal article" date="2016" name="Nat. Commun.">
        <title>Thousands of microbial genomes shed light on interconnected biogeochemical processes in an aquifer system.</title>
        <authorList>
            <person name="Anantharaman K."/>
            <person name="Brown C.T."/>
            <person name="Hug L.A."/>
            <person name="Sharon I."/>
            <person name="Castelle C.J."/>
            <person name="Probst A.J."/>
            <person name="Thomas B.C."/>
            <person name="Singh A."/>
            <person name="Wilkins M.J."/>
            <person name="Karaoz U."/>
            <person name="Brodie E.L."/>
            <person name="Williams K.H."/>
            <person name="Hubbard S.S."/>
            <person name="Banfield J.F."/>
        </authorList>
    </citation>
    <scope>NUCLEOTIDE SEQUENCE [LARGE SCALE GENOMIC DNA]</scope>
</reference>
<gene>
    <name evidence="3" type="ORF">A3D49_01645</name>
</gene>
<dbReference type="Proteomes" id="UP000177279">
    <property type="component" value="Unassembled WGS sequence"/>
</dbReference>
<feature type="domain" description="Transglycosylase SLT" evidence="2">
    <location>
        <begin position="101"/>
        <end position="208"/>
    </location>
</feature>
<dbReference type="PANTHER" id="PTHR37423">
    <property type="entry name" value="SOLUBLE LYTIC MUREIN TRANSGLYCOSYLASE-RELATED"/>
    <property type="match status" value="1"/>
</dbReference>
<dbReference type="AlphaFoldDB" id="A0A1G2THM8"/>
<proteinExistence type="predicted"/>
<evidence type="ECO:0000313" key="4">
    <source>
        <dbReference type="Proteomes" id="UP000177279"/>
    </source>
</evidence>
<dbReference type="InterPro" id="IPR023346">
    <property type="entry name" value="Lysozyme-like_dom_sf"/>
</dbReference>
<keyword evidence="1" id="KW-0812">Transmembrane</keyword>
<keyword evidence="1" id="KW-1133">Transmembrane helix</keyword>
<feature type="transmembrane region" description="Helical" evidence="1">
    <location>
        <begin position="12"/>
        <end position="32"/>
    </location>
</feature>